<reference evidence="4" key="1">
    <citation type="journal article" date="2019" name="Int. J. Syst. Evol. Microbiol.">
        <title>The Global Catalogue of Microorganisms (GCM) 10K type strain sequencing project: providing services to taxonomists for standard genome sequencing and annotation.</title>
        <authorList>
            <consortium name="The Broad Institute Genomics Platform"/>
            <consortium name="The Broad Institute Genome Sequencing Center for Infectious Disease"/>
            <person name="Wu L."/>
            <person name="Ma J."/>
        </authorList>
    </citation>
    <scope>NUCLEOTIDE SEQUENCE [LARGE SCALE GENOMIC DNA]</scope>
    <source>
        <strain evidence="4">CGMCC 1.12791</strain>
    </source>
</reference>
<gene>
    <name evidence="3" type="ORF">GCM10011376_23060</name>
</gene>
<dbReference type="PROSITE" id="PS50206">
    <property type="entry name" value="RHODANESE_3"/>
    <property type="match status" value="1"/>
</dbReference>
<dbReference type="Proteomes" id="UP000597341">
    <property type="component" value="Unassembled WGS sequence"/>
</dbReference>
<dbReference type="EMBL" id="BNAD01000005">
    <property type="protein sequence ID" value="GHE17696.1"/>
    <property type="molecule type" value="Genomic_DNA"/>
</dbReference>
<dbReference type="InterPro" id="IPR052367">
    <property type="entry name" value="Thiosulfate_ST/Rhodanese-like"/>
</dbReference>
<evidence type="ECO:0000313" key="3">
    <source>
        <dbReference type="EMBL" id="GHE17696.1"/>
    </source>
</evidence>
<dbReference type="InterPro" id="IPR001763">
    <property type="entry name" value="Rhodanese-like_dom"/>
</dbReference>
<feature type="domain" description="Rhodanese" evidence="2">
    <location>
        <begin position="63"/>
        <end position="145"/>
    </location>
</feature>
<dbReference type="SUPFAM" id="SSF52821">
    <property type="entry name" value="Rhodanese/Cell cycle control phosphatase"/>
    <property type="match status" value="1"/>
</dbReference>
<dbReference type="RefSeq" id="WP_191279623.1">
    <property type="nucleotide sequence ID" value="NZ_BNAD01000005.1"/>
</dbReference>
<dbReference type="PANTHER" id="PTHR45431">
    <property type="entry name" value="RHODANESE-LIKE DOMAIN-CONTAINING PROTEIN 15, CHLOROPLASTIC"/>
    <property type="match status" value="1"/>
</dbReference>
<dbReference type="InterPro" id="IPR036873">
    <property type="entry name" value="Rhodanese-like_dom_sf"/>
</dbReference>
<dbReference type="Pfam" id="PF00581">
    <property type="entry name" value="Rhodanese"/>
    <property type="match status" value="1"/>
</dbReference>
<organism evidence="3 4">
    <name type="scientific">Nocardioides flavus</name>
    <name type="common">ex Wang et al. 2016</name>
    <dbReference type="NCBI Taxonomy" id="2058780"/>
    <lineage>
        <taxon>Bacteria</taxon>
        <taxon>Bacillati</taxon>
        <taxon>Actinomycetota</taxon>
        <taxon>Actinomycetes</taxon>
        <taxon>Propionibacteriales</taxon>
        <taxon>Nocardioidaceae</taxon>
        <taxon>Nocardioides</taxon>
    </lineage>
</organism>
<accession>A0ABQ3HJG7</accession>
<name>A0ABQ3HJG7_9ACTN</name>
<dbReference type="SMART" id="SM00450">
    <property type="entry name" value="RHOD"/>
    <property type="match status" value="1"/>
</dbReference>
<feature type="chain" id="PRO_5046338288" description="Rhodanese domain-containing protein" evidence="1">
    <location>
        <begin position="32"/>
        <end position="145"/>
    </location>
</feature>
<dbReference type="PROSITE" id="PS51257">
    <property type="entry name" value="PROKAR_LIPOPROTEIN"/>
    <property type="match status" value="1"/>
</dbReference>
<evidence type="ECO:0000259" key="2">
    <source>
        <dbReference type="PROSITE" id="PS50206"/>
    </source>
</evidence>
<evidence type="ECO:0000256" key="1">
    <source>
        <dbReference type="SAM" id="SignalP"/>
    </source>
</evidence>
<dbReference type="CDD" id="cd00158">
    <property type="entry name" value="RHOD"/>
    <property type="match status" value="1"/>
</dbReference>
<evidence type="ECO:0000313" key="4">
    <source>
        <dbReference type="Proteomes" id="UP000597341"/>
    </source>
</evidence>
<proteinExistence type="predicted"/>
<keyword evidence="1" id="KW-0732">Signal</keyword>
<dbReference type="PANTHER" id="PTHR45431:SF3">
    <property type="entry name" value="RHODANESE-LIKE DOMAIN-CONTAINING PROTEIN 15, CHLOROPLASTIC"/>
    <property type="match status" value="1"/>
</dbReference>
<sequence length="145" mass="14739">MTPTRTATRTARRLTALAAVGVLLLGVSACGDDTTADARGSSASSAADSSAAPIAAADALARIEDGAAVVDVRTAEEFEAGHLEGAVNIDYTADDFAERVGELPTDVPYVVYCASGRRAVGAVEQMRELGFTDVVNGGGYDDLAG</sequence>
<protein>
    <recommendedName>
        <fullName evidence="2">Rhodanese domain-containing protein</fullName>
    </recommendedName>
</protein>
<comment type="caution">
    <text evidence="3">The sequence shown here is derived from an EMBL/GenBank/DDBJ whole genome shotgun (WGS) entry which is preliminary data.</text>
</comment>
<dbReference type="Gene3D" id="3.40.250.10">
    <property type="entry name" value="Rhodanese-like domain"/>
    <property type="match status" value="1"/>
</dbReference>
<feature type="signal peptide" evidence="1">
    <location>
        <begin position="1"/>
        <end position="31"/>
    </location>
</feature>
<keyword evidence="4" id="KW-1185">Reference proteome</keyword>